<evidence type="ECO:0000313" key="2">
    <source>
        <dbReference type="Proteomes" id="UP001195963"/>
    </source>
</evidence>
<evidence type="ECO:0000313" key="1">
    <source>
        <dbReference type="EMBL" id="MBW8183118.1"/>
    </source>
</evidence>
<proteinExistence type="predicted"/>
<dbReference type="EMBL" id="JAHZST010000003">
    <property type="protein sequence ID" value="MBW8183118.1"/>
    <property type="molecule type" value="Genomic_DNA"/>
</dbReference>
<gene>
    <name evidence="1" type="ORF">K0625_05530</name>
</gene>
<dbReference type="RefSeq" id="WP_220108760.1">
    <property type="nucleotide sequence ID" value="NZ_JAHZST010000003.1"/>
</dbReference>
<keyword evidence="2" id="KW-1185">Reference proteome</keyword>
<name>A0ABS7E187_9GAMM</name>
<reference evidence="1 2" key="1">
    <citation type="submission" date="2021-07" db="EMBL/GenBank/DDBJ databases">
        <title>Shewanella sp. nov, isolated from SCS.</title>
        <authorList>
            <person name="Cao W.R."/>
        </authorList>
    </citation>
    <scope>NUCLEOTIDE SEQUENCE [LARGE SCALE GENOMIC DNA]</scope>
    <source>
        <strain evidence="1 2">NR704-98</strain>
    </source>
</reference>
<comment type="caution">
    <text evidence="1">The sequence shown here is derived from an EMBL/GenBank/DDBJ whole genome shotgun (WGS) entry which is preliminary data.</text>
</comment>
<organism evidence="1 2">
    <name type="scientific">Shewanella nanhaiensis</name>
    <dbReference type="NCBI Taxonomy" id="2864872"/>
    <lineage>
        <taxon>Bacteria</taxon>
        <taxon>Pseudomonadati</taxon>
        <taxon>Pseudomonadota</taxon>
        <taxon>Gammaproteobacteria</taxon>
        <taxon>Alteromonadales</taxon>
        <taxon>Shewanellaceae</taxon>
        <taxon>Shewanella</taxon>
    </lineage>
</organism>
<accession>A0ABS7E187</accession>
<protein>
    <recommendedName>
        <fullName evidence="3">Peptidase M48 domain-containing protein</fullName>
    </recommendedName>
</protein>
<dbReference type="Proteomes" id="UP001195963">
    <property type="component" value="Unassembled WGS sequence"/>
</dbReference>
<sequence>MIWTALALTTGLYLTQVNDKQVLLCETELIQPCLQELSPDARRQLPAIATEVNRLLGVRGAMVLPLQDTDIAGVILLDREQLPHSLSIELSGSLHSFTLAQQLEVTLLHEIGHLEAIALLESGVIDALSPYRHEWIADCYLIWRLAKEDKGLGLAWQQYHRRNVNMMQNVENISHWTVPIMAQVFNHYDVEQLVKFDSFNEFMQDALPKLSEETQDSLDEFASLFHRTFNTQVMHFLPDYMFWRKPVLGQLLEPTLVRLLGEPGAREWMKNQKLPSKMSLQRF</sequence>
<evidence type="ECO:0008006" key="3">
    <source>
        <dbReference type="Google" id="ProtNLM"/>
    </source>
</evidence>